<dbReference type="OrthoDB" id="1645001at2"/>
<gene>
    <name evidence="2" type="ORF">SAMN05421737_103241</name>
</gene>
<dbReference type="Pfam" id="PF03992">
    <property type="entry name" value="ABM"/>
    <property type="match status" value="1"/>
</dbReference>
<dbReference type="InterPro" id="IPR050404">
    <property type="entry name" value="Heme-degrading_MO"/>
</dbReference>
<evidence type="ECO:0000313" key="3">
    <source>
        <dbReference type="Proteomes" id="UP000242662"/>
    </source>
</evidence>
<organism evidence="2 3">
    <name type="scientific">Shouchella lonarensis</name>
    <dbReference type="NCBI Taxonomy" id="1464122"/>
    <lineage>
        <taxon>Bacteria</taxon>
        <taxon>Bacillati</taxon>
        <taxon>Bacillota</taxon>
        <taxon>Bacilli</taxon>
        <taxon>Bacillales</taxon>
        <taxon>Bacillaceae</taxon>
        <taxon>Shouchella</taxon>
    </lineage>
</organism>
<dbReference type="STRING" id="1464122.SAMN05421737_103241"/>
<evidence type="ECO:0000313" key="2">
    <source>
        <dbReference type="EMBL" id="SDB92586.1"/>
    </source>
</evidence>
<dbReference type="InterPro" id="IPR007138">
    <property type="entry name" value="ABM_dom"/>
</dbReference>
<evidence type="ECO:0000259" key="1">
    <source>
        <dbReference type="PROSITE" id="PS51725"/>
    </source>
</evidence>
<dbReference type="RefSeq" id="WP_090775082.1">
    <property type="nucleotide sequence ID" value="NZ_FMYM01000003.1"/>
</dbReference>
<sequence length="111" mass="12901">MFLQMKTLVVEEGYSEAMVEKFAAEGIIEEQPGFIDLSVVKKRKKKQGNEELLVLIRWESEADWQAWETCDVHLAGHRANRGKPKPSYILDGTQYVYHQIGYKSYRKPDHS</sequence>
<name>A0A1G6HGL0_9BACI</name>
<reference evidence="3" key="1">
    <citation type="submission" date="2016-09" db="EMBL/GenBank/DDBJ databases">
        <authorList>
            <person name="Varghese N."/>
            <person name="Submissions S."/>
        </authorList>
    </citation>
    <scope>NUCLEOTIDE SEQUENCE [LARGE SCALE GENOMIC DNA]</scope>
    <source>
        <strain evidence="3">25nlg</strain>
    </source>
</reference>
<dbReference type="InterPro" id="IPR011008">
    <property type="entry name" value="Dimeric_a/b-barrel"/>
</dbReference>
<dbReference type="PANTHER" id="PTHR34474">
    <property type="entry name" value="SIGNAL TRANSDUCTION PROTEIN TRAP"/>
    <property type="match status" value="1"/>
</dbReference>
<dbReference type="PANTHER" id="PTHR34474:SF1">
    <property type="entry name" value="HEME-DEGRADING MONOOXYGENASE HMOA"/>
    <property type="match status" value="1"/>
</dbReference>
<dbReference type="Proteomes" id="UP000242662">
    <property type="component" value="Unassembled WGS sequence"/>
</dbReference>
<protein>
    <submittedName>
        <fullName evidence="2">Heme oxygenase (Staphylobilin-producing)</fullName>
    </submittedName>
</protein>
<dbReference type="PROSITE" id="PS51725">
    <property type="entry name" value="ABM"/>
    <property type="match status" value="1"/>
</dbReference>
<accession>A0A1G6HGL0</accession>
<dbReference type="AlphaFoldDB" id="A0A1G6HGL0"/>
<dbReference type="Gene3D" id="3.30.70.100">
    <property type="match status" value="1"/>
</dbReference>
<keyword evidence="3" id="KW-1185">Reference proteome</keyword>
<feature type="domain" description="ABM" evidence="1">
    <location>
        <begin position="1"/>
        <end position="96"/>
    </location>
</feature>
<proteinExistence type="predicted"/>
<dbReference type="EMBL" id="FMYM01000003">
    <property type="protein sequence ID" value="SDB92586.1"/>
    <property type="molecule type" value="Genomic_DNA"/>
</dbReference>
<dbReference type="SUPFAM" id="SSF54909">
    <property type="entry name" value="Dimeric alpha+beta barrel"/>
    <property type="match status" value="1"/>
</dbReference>